<sequence length="220" mass="24654">MAQAPVRSFKAGVNKFQGPTVTITVGPSKKPFYVHESLIYASSLFFNKAISGSWKESEEHAFELPEDDPQIFALYSHWLYVGQIPVIVQNSTKEEAANNNYKEYYDLVKAYVLGDKLLDVKFQDSTIQAIVEKSAAPGTDGQRHYPGAGTIIYAYANTTESAKIRNLFVDIYVEIAGPRWLTKELPKDFLYSVVEGLMKKRVPPSKPIKASDYFLRPSGS</sequence>
<dbReference type="EMBL" id="JAQJAE010000003">
    <property type="protein sequence ID" value="KAJ5602729.1"/>
    <property type="molecule type" value="Genomic_DNA"/>
</dbReference>
<dbReference type="AlphaFoldDB" id="A0AAD6E633"/>
<dbReference type="GeneID" id="81586984"/>
<organism evidence="2 3">
    <name type="scientific">Penicillium hordei</name>
    <dbReference type="NCBI Taxonomy" id="40994"/>
    <lineage>
        <taxon>Eukaryota</taxon>
        <taxon>Fungi</taxon>
        <taxon>Dikarya</taxon>
        <taxon>Ascomycota</taxon>
        <taxon>Pezizomycotina</taxon>
        <taxon>Eurotiomycetes</taxon>
        <taxon>Eurotiomycetidae</taxon>
        <taxon>Eurotiales</taxon>
        <taxon>Aspergillaceae</taxon>
        <taxon>Penicillium</taxon>
    </lineage>
</organism>
<comment type="caution">
    <text evidence="2">The sequence shown here is derived from an EMBL/GenBank/DDBJ whole genome shotgun (WGS) entry which is preliminary data.</text>
</comment>
<reference evidence="2" key="1">
    <citation type="journal article" date="2023" name="IMA Fungus">
        <title>Comparative genomic study of the Penicillium genus elucidates a diverse pangenome and 15 lateral gene transfer events.</title>
        <authorList>
            <person name="Petersen C."/>
            <person name="Sorensen T."/>
            <person name="Nielsen M.R."/>
            <person name="Sondergaard T.E."/>
            <person name="Sorensen J.L."/>
            <person name="Fitzpatrick D.A."/>
            <person name="Frisvad J.C."/>
            <person name="Nielsen K.L."/>
        </authorList>
    </citation>
    <scope>NUCLEOTIDE SEQUENCE</scope>
    <source>
        <strain evidence="2">IBT 12815</strain>
    </source>
</reference>
<dbReference type="RefSeq" id="XP_056752527.1">
    <property type="nucleotide sequence ID" value="XM_056896742.1"/>
</dbReference>
<dbReference type="Gene3D" id="3.30.710.10">
    <property type="entry name" value="Potassium Channel Kv1.1, Chain A"/>
    <property type="match status" value="1"/>
</dbReference>
<protein>
    <recommendedName>
        <fullName evidence="1">BTB domain-containing protein</fullName>
    </recommendedName>
</protein>
<dbReference type="PANTHER" id="PTHR47843:SF2">
    <property type="entry name" value="BTB DOMAIN-CONTAINING PROTEIN"/>
    <property type="match status" value="1"/>
</dbReference>
<dbReference type="SUPFAM" id="SSF54695">
    <property type="entry name" value="POZ domain"/>
    <property type="match status" value="1"/>
</dbReference>
<accession>A0AAD6E633</accession>
<reference evidence="2" key="2">
    <citation type="submission" date="2023-01" db="EMBL/GenBank/DDBJ databases">
        <authorList>
            <person name="Petersen C."/>
        </authorList>
    </citation>
    <scope>NUCLEOTIDE SEQUENCE</scope>
    <source>
        <strain evidence="2">IBT 12815</strain>
    </source>
</reference>
<gene>
    <name evidence="2" type="ORF">N7537_005685</name>
</gene>
<evidence type="ECO:0000313" key="3">
    <source>
        <dbReference type="Proteomes" id="UP001213799"/>
    </source>
</evidence>
<dbReference type="PROSITE" id="PS50097">
    <property type="entry name" value="BTB"/>
    <property type="match status" value="1"/>
</dbReference>
<dbReference type="CDD" id="cd18186">
    <property type="entry name" value="BTB_POZ_ZBTB_KLHL-like"/>
    <property type="match status" value="1"/>
</dbReference>
<keyword evidence="3" id="KW-1185">Reference proteome</keyword>
<feature type="domain" description="BTB" evidence="1">
    <location>
        <begin position="19"/>
        <end position="88"/>
    </location>
</feature>
<proteinExistence type="predicted"/>
<dbReference type="Proteomes" id="UP001213799">
    <property type="component" value="Unassembled WGS sequence"/>
</dbReference>
<dbReference type="PANTHER" id="PTHR47843">
    <property type="entry name" value="BTB DOMAIN-CONTAINING PROTEIN-RELATED"/>
    <property type="match status" value="1"/>
</dbReference>
<evidence type="ECO:0000313" key="2">
    <source>
        <dbReference type="EMBL" id="KAJ5602729.1"/>
    </source>
</evidence>
<evidence type="ECO:0000259" key="1">
    <source>
        <dbReference type="PROSITE" id="PS50097"/>
    </source>
</evidence>
<dbReference type="InterPro" id="IPR011333">
    <property type="entry name" value="SKP1/BTB/POZ_sf"/>
</dbReference>
<name>A0AAD6E633_9EURO</name>
<dbReference type="InterPro" id="IPR000210">
    <property type="entry name" value="BTB/POZ_dom"/>
</dbReference>